<accession>A0ACC3NGB9</accession>
<keyword evidence="2" id="KW-1185">Reference proteome</keyword>
<sequence>MDIFPNGRRPVRAVGHARVRVSVLSEGLIWMLTYDLVRRVKCDETRPCCCRCTSTGRTCDGYEPGSLGCQALRPIAVSIDPFSSVFRSPKEQRAFRFFRENTRRQLSGFYDCEFWDRTILQAAHVDAGVRCAVIALSSVHEGFERTGKVNNISNDFALKQYDLAIRQHLDNLSAVNTDISKTDSYIASCMIFTCIELLQGHYLSAFSLVKGAVRLFYECNLDLARNTDWPLEALEALLSRLQSQAVGLLGPSAAGATVPPRLKAAAELPIPQQFKSITEAKECLEFYSNLHMLSRFSAVTSEPAQLDPDVFQYYVRIFSRWFAAFESLLVSLSDDISDRDRKAIAVLKVWQALTGIGIRRRLEHPTERDDQTLWDYYQSESQQVVAFAEIAIGESSHTAGSPVKAHYQFTMEAGVTGQLYDTSRHCRDPATRRKAIHLLRAHRCREGLWDSLLAARVAERQMELEEACVPGVQVAADIPGWARIGSVVPTFQSGERWASIVFTRQQPWDGSEPESFHEILEW</sequence>
<evidence type="ECO:0000313" key="2">
    <source>
        <dbReference type="Proteomes" id="UP001281147"/>
    </source>
</evidence>
<gene>
    <name evidence="1" type="ORF">LTR37_006404</name>
</gene>
<proteinExistence type="predicted"/>
<name>A0ACC3NGB9_9PEZI</name>
<evidence type="ECO:0000313" key="1">
    <source>
        <dbReference type="EMBL" id="KAK3716508.1"/>
    </source>
</evidence>
<organism evidence="1 2">
    <name type="scientific">Vermiconidia calcicola</name>
    <dbReference type="NCBI Taxonomy" id="1690605"/>
    <lineage>
        <taxon>Eukaryota</taxon>
        <taxon>Fungi</taxon>
        <taxon>Dikarya</taxon>
        <taxon>Ascomycota</taxon>
        <taxon>Pezizomycotina</taxon>
        <taxon>Dothideomycetes</taxon>
        <taxon>Dothideomycetidae</taxon>
        <taxon>Mycosphaerellales</taxon>
        <taxon>Extremaceae</taxon>
        <taxon>Vermiconidia</taxon>
    </lineage>
</organism>
<dbReference type="EMBL" id="JAUTXU010000042">
    <property type="protein sequence ID" value="KAK3716508.1"/>
    <property type="molecule type" value="Genomic_DNA"/>
</dbReference>
<dbReference type="Proteomes" id="UP001281147">
    <property type="component" value="Unassembled WGS sequence"/>
</dbReference>
<protein>
    <submittedName>
        <fullName evidence="1">Uncharacterized protein</fullName>
    </submittedName>
</protein>
<comment type="caution">
    <text evidence="1">The sequence shown here is derived from an EMBL/GenBank/DDBJ whole genome shotgun (WGS) entry which is preliminary data.</text>
</comment>
<reference evidence="1" key="1">
    <citation type="submission" date="2023-07" db="EMBL/GenBank/DDBJ databases">
        <title>Black Yeasts Isolated from many extreme environments.</title>
        <authorList>
            <person name="Coleine C."/>
            <person name="Stajich J.E."/>
            <person name="Selbmann L."/>
        </authorList>
    </citation>
    <scope>NUCLEOTIDE SEQUENCE</scope>
    <source>
        <strain evidence="1">CCFEE 5714</strain>
    </source>
</reference>